<dbReference type="OrthoDB" id="413079at2759"/>
<organism evidence="9 10">
    <name type="scientific">Candolleomyces eurysporus</name>
    <dbReference type="NCBI Taxonomy" id="2828524"/>
    <lineage>
        <taxon>Eukaryota</taxon>
        <taxon>Fungi</taxon>
        <taxon>Dikarya</taxon>
        <taxon>Basidiomycota</taxon>
        <taxon>Agaricomycotina</taxon>
        <taxon>Agaricomycetes</taxon>
        <taxon>Agaricomycetidae</taxon>
        <taxon>Agaricales</taxon>
        <taxon>Agaricineae</taxon>
        <taxon>Psathyrellaceae</taxon>
        <taxon>Candolleomyces</taxon>
    </lineage>
</organism>
<reference evidence="9" key="1">
    <citation type="submission" date="2022-06" db="EMBL/GenBank/DDBJ databases">
        <title>Genome Sequence of Candolleomyces eurysporus.</title>
        <authorList>
            <person name="Buettner E."/>
        </authorList>
    </citation>
    <scope>NUCLEOTIDE SEQUENCE</scope>
    <source>
        <strain evidence="9">VTCC 930004</strain>
    </source>
</reference>
<dbReference type="InterPro" id="IPR051788">
    <property type="entry name" value="MFS_Transporter"/>
</dbReference>
<dbReference type="GO" id="GO:0022857">
    <property type="term" value="F:transmembrane transporter activity"/>
    <property type="evidence" value="ECO:0007669"/>
    <property type="project" value="InterPro"/>
</dbReference>
<accession>A0A9W8MIM7</accession>
<feature type="transmembrane region" description="Helical" evidence="8">
    <location>
        <begin position="202"/>
        <end position="223"/>
    </location>
</feature>
<proteinExistence type="inferred from homology"/>
<dbReference type="PANTHER" id="PTHR23514:SF3">
    <property type="entry name" value="BYPASS OF STOP CODON PROTEIN 6"/>
    <property type="match status" value="1"/>
</dbReference>
<dbReference type="InterPro" id="IPR036259">
    <property type="entry name" value="MFS_trans_sf"/>
</dbReference>
<comment type="caution">
    <text evidence="9">The sequence shown here is derived from an EMBL/GenBank/DDBJ whole genome shotgun (WGS) entry which is preliminary data.</text>
</comment>
<protein>
    <recommendedName>
        <fullName evidence="11">Major facilitator superfamily (MFS) profile domain-containing protein</fullName>
    </recommendedName>
</protein>
<dbReference type="Gene3D" id="1.20.1250.20">
    <property type="entry name" value="MFS general substrate transporter like domains"/>
    <property type="match status" value="2"/>
</dbReference>
<feature type="compositionally biased region" description="Basic and acidic residues" evidence="7">
    <location>
        <begin position="33"/>
        <end position="51"/>
    </location>
</feature>
<feature type="transmembrane region" description="Helical" evidence="8">
    <location>
        <begin position="357"/>
        <end position="376"/>
    </location>
</feature>
<dbReference type="Proteomes" id="UP001140091">
    <property type="component" value="Unassembled WGS sequence"/>
</dbReference>
<sequence length="482" mass="51811">MSPIEQQDASFVQTLPSLGLGRAQTNDGNKVSESVDLKRSTSEGKTARADEVPLSEKFGNRSPLPERTRREKIVSNVQFAALCWSMVILGWSDATIGPLLPRLREVYDISFMVVSLLFVMTCCGFISGALANIWLIERFHFGTILVAGAAIQIVTFSVQASAPPFAAFAVVNLLNGFGGALQDALANGFVGSLKYNSKTKMGVLHAAYGFLISGLGAFGSPLVATQFAQMERWSFHYLVSLGLAFLNTLTMVLVFRFKSQEVCLREGGEPVGMVTGGNGKGKFRQIMTNRSVQLLAFFILLYVGVEVTIGGWIVTYIIEIRKGGPSSGYISSGFFGGLTLGRVVLLPVNKLVGERRVLFIYAALAFGLDFVIWFVPSLVGNAVVVSIIGLLLGPMYPIAVNQASCILPPWILTGSIGWIAGFGQAGSALLPFLTGAIADRHGIQSLHPLCVFPPYPLALGCDDGGHGRIVLVNTQQAIHERQ</sequence>
<keyword evidence="10" id="KW-1185">Reference proteome</keyword>
<feature type="transmembrane region" description="Helical" evidence="8">
    <location>
        <begin position="141"/>
        <end position="159"/>
    </location>
</feature>
<feature type="transmembrane region" description="Helical" evidence="8">
    <location>
        <begin position="111"/>
        <end position="134"/>
    </location>
</feature>
<name>A0A9W8MIM7_9AGAR</name>
<feature type="transmembrane region" description="Helical" evidence="8">
    <location>
        <begin position="73"/>
        <end position="91"/>
    </location>
</feature>
<dbReference type="GO" id="GO:0016020">
    <property type="term" value="C:membrane"/>
    <property type="evidence" value="ECO:0007669"/>
    <property type="project" value="TreeGrafter"/>
</dbReference>
<gene>
    <name evidence="9" type="ORF">H1R20_g7186</name>
</gene>
<feature type="transmembrane region" description="Helical" evidence="8">
    <location>
        <begin position="165"/>
        <end position="190"/>
    </location>
</feature>
<evidence type="ECO:0000256" key="1">
    <source>
        <dbReference type="ARBA" id="ARBA00004127"/>
    </source>
</evidence>
<dbReference type="FunFam" id="1.20.1250.20:FF:000286">
    <property type="entry name" value="MFS efflux transporter"/>
    <property type="match status" value="1"/>
</dbReference>
<feature type="transmembrane region" description="Helical" evidence="8">
    <location>
        <begin position="382"/>
        <end position="400"/>
    </location>
</feature>
<evidence type="ECO:0000256" key="2">
    <source>
        <dbReference type="ARBA" id="ARBA00008335"/>
    </source>
</evidence>
<feature type="region of interest" description="Disordered" evidence="7">
    <location>
        <begin position="1"/>
        <end position="52"/>
    </location>
</feature>
<comment type="similarity">
    <text evidence="2">Belongs to the major facilitator superfamily.</text>
</comment>
<dbReference type="AlphaFoldDB" id="A0A9W8MIM7"/>
<feature type="compositionally biased region" description="Polar residues" evidence="7">
    <location>
        <begin position="23"/>
        <end position="32"/>
    </location>
</feature>
<feature type="transmembrane region" description="Helical" evidence="8">
    <location>
        <begin position="292"/>
        <end position="314"/>
    </location>
</feature>
<dbReference type="PANTHER" id="PTHR23514">
    <property type="entry name" value="BYPASS OF STOP CODON PROTEIN 6"/>
    <property type="match status" value="1"/>
</dbReference>
<evidence type="ECO:0000256" key="5">
    <source>
        <dbReference type="ARBA" id="ARBA00022989"/>
    </source>
</evidence>
<feature type="transmembrane region" description="Helical" evidence="8">
    <location>
        <begin position="326"/>
        <end position="345"/>
    </location>
</feature>
<evidence type="ECO:0000256" key="8">
    <source>
        <dbReference type="SAM" id="Phobius"/>
    </source>
</evidence>
<comment type="subcellular location">
    <subcellularLocation>
        <location evidence="1">Endomembrane system</location>
        <topology evidence="1">Multi-pass membrane protein</topology>
    </subcellularLocation>
</comment>
<evidence type="ECO:0000313" key="10">
    <source>
        <dbReference type="Proteomes" id="UP001140091"/>
    </source>
</evidence>
<keyword evidence="5 8" id="KW-1133">Transmembrane helix</keyword>
<feature type="transmembrane region" description="Helical" evidence="8">
    <location>
        <begin position="235"/>
        <end position="255"/>
    </location>
</feature>
<dbReference type="SUPFAM" id="SSF103473">
    <property type="entry name" value="MFS general substrate transporter"/>
    <property type="match status" value="1"/>
</dbReference>
<keyword evidence="6 8" id="KW-0472">Membrane</keyword>
<evidence type="ECO:0000256" key="6">
    <source>
        <dbReference type="ARBA" id="ARBA00023136"/>
    </source>
</evidence>
<dbReference type="Pfam" id="PF07690">
    <property type="entry name" value="MFS_1"/>
    <property type="match status" value="1"/>
</dbReference>
<evidence type="ECO:0000256" key="3">
    <source>
        <dbReference type="ARBA" id="ARBA00022448"/>
    </source>
</evidence>
<evidence type="ECO:0000256" key="7">
    <source>
        <dbReference type="SAM" id="MobiDB-lite"/>
    </source>
</evidence>
<evidence type="ECO:0000313" key="9">
    <source>
        <dbReference type="EMBL" id="KAJ2929934.1"/>
    </source>
</evidence>
<evidence type="ECO:0008006" key="11">
    <source>
        <dbReference type="Google" id="ProtNLM"/>
    </source>
</evidence>
<dbReference type="GO" id="GO:0012505">
    <property type="term" value="C:endomembrane system"/>
    <property type="evidence" value="ECO:0007669"/>
    <property type="project" value="UniProtKB-SubCell"/>
</dbReference>
<evidence type="ECO:0000256" key="4">
    <source>
        <dbReference type="ARBA" id="ARBA00022692"/>
    </source>
</evidence>
<keyword evidence="4 8" id="KW-0812">Transmembrane</keyword>
<dbReference type="InterPro" id="IPR011701">
    <property type="entry name" value="MFS"/>
</dbReference>
<dbReference type="EMBL" id="JANBPK010000854">
    <property type="protein sequence ID" value="KAJ2929934.1"/>
    <property type="molecule type" value="Genomic_DNA"/>
</dbReference>
<feature type="compositionally biased region" description="Polar residues" evidence="7">
    <location>
        <begin position="1"/>
        <end position="16"/>
    </location>
</feature>
<feature type="non-terminal residue" evidence="9">
    <location>
        <position position="1"/>
    </location>
</feature>
<keyword evidence="3" id="KW-0813">Transport</keyword>